<dbReference type="Proteomes" id="UP000478052">
    <property type="component" value="Unassembled WGS sequence"/>
</dbReference>
<gene>
    <name evidence="2" type="ORF">FWK35_00036970</name>
</gene>
<sequence length="367" mass="42041">MAFIKLPQHCETRWVSKYKGVHFFKNRFECVIDALKKCGLSNKKKEAAEAKGLLYQFCKFVTLLMLFYMDEILGIINNLSIYLQKSNLDIIKCLKFVNSTILQLTNMRTEDKFNTFFDETLEAAKTSNFIDITDLNKSRKLNIPLKFSDSYVLVNINHRKNETQVKSTNNTHNALRQQYFEIIDQILTIDACDPYSTNFMDVTKLHYLGELYGENSTTIEQIISQAKLLKTMLNKAVDIFEDHKELTSLKPAFNEIKKIIIPVSSAAAERSFSDMGRIKTYLKSTMTTSLYSLHNTAILSIEKELSSPLINVPNPVIDEFAKTKNRRISFTLQNLFGVELTTQLNGPTQLFCAGHATTGGHELRRHM</sequence>
<dbReference type="PANTHER" id="PTHR46289:SF14">
    <property type="entry name" value="DUF4371 DOMAIN-CONTAINING PROTEIN"/>
    <property type="match status" value="1"/>
</dbReference>
<comment type="caution">
    <text evidence="2">The sequence shown here is derived from an EMBL/GenBank/DDBJ whole genome shotgun (WGS) entry which is preliminary data.</text>
</comment>
<organism evidence="2 3">
    <name type="scientific">Aphis craccivora</name>
    <name type="common">Cowpea aphid</name>
    <dbReference type="NCBI Taxonomy" id="307492"/>
    <lineage>
        <taxon>Eukaryota</taxon>
        <taxon>Metazoa</taxon>
        <taxon>Ecdysozoa</taxon>
        <taxon>Arthropoda</taxon>
        <taxon>Hexapoda</taxon>
        <taxon>Insecta</taxon>
        <taxon>Pterygota</taxon>
        <taxon>Neoptera</taxon>
        <taxon>Paraneoptera</taxon>
        <taxon>Hemiptera</taxon>
        <taxon>Sternorrhyncha</taxon>
        <taxon>Aphidomorpha</taxon>
        <taxon>Aphidoidea</taxon>
        <taxon>Aphididae</taxon>
        <taxon>Aphidini</taxon>
        <taxon>Aphis</taxon>
        <taxon>Aphis</taxon>
    </lineage>
</organism>
<dbReference type="Pfam" id="PF05699">
    <property type="entry name" value="Dimer_Tnp_hAT"/>
    <property type="match status" value="1"/>
</dbReference>
<dbReference type="InterPro" id="IPR008906">
    <property type="entry name" value="HATC_C_dom"/>
</dbReference>
<name>A0A6G0VUY9_APHCR</name>
<evidence type="ECO:0000313" key="3">
    <source>
        <dbReference type="Proteomes" id="UP000478052"/>
    </source>
</evidence>
<dbReference type="AlphaFoldDB" id="A0A6G0VUY9"/>
<dbReference type="InterPro" id="IPR052958">
    <property type="entry name" value="IFN-induced_PKR_regulator"/>
</dbReference>
<reference evidence="2 3" key="1">
    <citation type="submission" date="2019-08" db="EMBL/GenBank/DDBJ databases">
        <title>Whole genome of Aphis craccivora.</title>
        <authorList>
            <person name="Voronova N.V."/>
            <person name="Shulinski R.S."/>
            <person name="Bandarenka Y.V."/>
            <person name="Zhorov D.G."/>
            <person name="Warner D."/>
        </authorList>
    </citation>
    <scope>NUCLEOTIDE SEQUENCE [LARGE SCALE GENOMIC DNA]</scope>
    <source>
        <strain evidence="2">180601</strain>
        <tissue evidence="2">Whole Body</tissue>
    </source>
</reference>
<dbReference type="EMBL" id="VUJU01012545">
    <property type="protein sequence ID" value="KAF0707430.1"/>
    <property type="molecule type" value="Genomic_DNA"/>
</dbReference>
<evidence type="ECO:0000313" key="2">
    <source>
        <dbReference type="EMBL" id="KAF0707430.1"/>
    </source>
</evidence>
<keyword evidence="3" id="KW-1185">Reference proteome</keyword>
<protein>
    <submittedName>
        <fullName evidence="2">Zinc finger MYM-type protein 1-like</fullName>
    </submittedName>
</protein>
<accession>A0A6G0VUY9</accession>
<evidence type="ECO:0000259" key="1">
    <source>
        <dbReference type="Pfam" id="PF05699"/>
    </source>
</evidence>
<dbReference type="PANTHER" id="PTHR46289">
    <property type="entry name" value="52 KDA REPRESSOR OF THE INHIBITOR OF THE PROTEIN KINASE-LIKE PROTEIN-RELATED"/>
    <property type="match status" value="1"/>
</dbReference>
<dbReference type="OrthoDB" id="6611240at2759"/>
<feature type="domain" description="HAT C-terminal dimerisation" evidence="1">
    <location>
        <begin position="260"/>
        <end position="304"/>
    </location>
</feature>
<proteinExistence type="predicted"/>
<dbReference type="GO" id="GO:0046983">
    <property type="term" value="F:protein dimerization activity"/>
    <property type="evidence" value="ECO:0007669"/>
    <property type="project" value="InterPro"/>
</dbReference>